<dbReference type="STRING" id="1514971.AUR64_11300"/>
<name>A0A0W1RA57_9EURY</name>
<comment type="similarity">
    <text evidence="1">Belongs to the short-chain dehydrogenases/reductases (SDR) family.</text>
</comment>
<dbReference type="Pfam" id="PF00106">
    <property type="entry name" value="adh_short"/>
    <property type="match status" value="1"/>
</dbReference>
<dbReference type="AlphaFoldDB" id="A0A0W1RA57"/>
<dbReference type="PANTHER" id="PTHR42808">
    <property type="entry name" value="HYDROXYSTEROID DEHYDROGENASE-LIKE PROTEIN 2"/>
    <property type="match status" value="1"/>
</dbReference>
<organism evidence="2 3">
    <name type="scientific">Haloprofundus marisrubri</name>
    <dbReference type="NCBI Taxonomy" id="1514971"/>
    <lineage>
        <taxon>Archaea</taxon>
        <taxon>Methanobacteriati</taxon>
        <taxon>Methanobacteriota</taxon>
        <taxon>Stenosarchaea group</taxon>
        <taxon>Halobacteria</taxon>
        <taxon>Halobacteriales</taxon>
        <taxon>Haloferacaceae</taxon>
        <taxon>Haloprofundus</taxon>
    </lineage>
</organism>
<reference evidence="2 3" key="1">
    <citation type="submission" date="2015-12" db="EMBL/GenBank/DDBJ databases">
        <title>Haloprofundus marisrubri gen. nov., sp. nov., an extremely halophilic archaeon isolated from the Discovery deep brine-seawater interface in the Red Sea.</title>
        <authorList>
            <person name="Zhang G."/>
            <person name="Stingl U."/>
            <person name="Rashid M."/>
        </authorList>
    </citation>
    <scope>NUCLEOTIDE SEQUENCE [LARGE SCALE GENOMIC DNA]</scope>
    <source>
        <strain evidence="2 3">SB9</strain>
    </source>
</reference>
<evidence type="ECO:0000313" key="2">
    <source>
        <dbReference type="EMBL" id="KTG10170.1"/>
    </source>
</evidence>
<dbReference type="RefSeq" id="WP_058581525.1">
    <property type="nucleotide sequence ID" value="NZ_LOPU01000018.1"/>
</dbReference>
<dbReference type="PRINTS" id="PR00081">
    <property type="entry name" value="GDHRDH"/>
</dbReference>
<dbReference type="InterPro" id="IPR002347">
    <property type="entry name" value="SDR_fam"/>
</dbReference>
<evidence type="ECO:0000256" key="1">
    <source>
        <dbReference type="RuleBase" id="RU000363"/>
    </source>
</evidence>
<dbReference type="PANTHER" id="PTHR42808:SF4">
    <property type="entry name" value="SHORT CHAIN DEHYDROGENASE"/>
    <property type="match status" value="1"/>
</dbReference>
<dbReference type="EMBL" id="LOPU01000018">
    <property type="protein sequence ID" value="KTG10170.1"/>
    <property type="molecule type" value="Genomic_DNA"/>
</dbReference>
<dbReference type="NCBIfam" id="NF006133">
    <property type="entry name" value="PRK08278.1"/>
    <property type="match status" value="1"/>
</dbReference>
<keyword evidence="3" id="KW-1185">Reference proteome</keyword>
<dbReference type="OrthoDB" id="312184at2157"/>
<protein>
    <submittedName>
        <fullName evidence="2">Short-chain dehydrogenase</fullName>
    </submittedName>
</protein>
<dbReference type="InterPro" id="IPR051935">
    <property type="entry name" value="HSDL2"/>
</dbReference>
<dbReference type="Gene3D" id="3.40.50.720">
    <property type="entry name" value="NAD(P)-binding Rossmann-like Domain"/>
    <property type="match status" value="1"/>
</dbReference>
<sequence>MTEKPLDGRVAFITGTSRGIGKALALAFADAGAAVVSTGKTMDEHERLPGTVTQTTEEIRERGGDSIALQLDVRDESNVESAIEETVDEFGGLDLVINNAGAIQFGGIDEISAKRFDLLMDVNARGAYVTTRAALPYLRESDHAHVVMNSPPTTMESSPGKAAYALSKYGMTFLARSLADELKSDEIAVNSVWPASAIETEATRHFNLGQPEDWRTPQIVVDAMLELVTRDPTECTGNEFYDEDLLRETGVSEFSDYAVVEGTDPGPTSAQLFDSGYGQNE</sequence>
<accession>A0A0W1RA57</accession>
<evidence type="ECO:0000313" key="3">
    <source>
        <dbReference type="Proteomes" id="UP000054387"/>
    </source>
</evidence>
<gene>
    <name evidence="2" type="ORF">AUR64_11300</name>
</gene>
<proteinExistence type="inferred from homology"/>
<dbReference type="SUPFAM" id="SSF51735">
    <property type="entry name" value="NAD(P)-binding Rossmann-fold domains"/>
    <property type="match status" value="1"/>
</dbReference>
<dbReference type="PRINTS" id="PR00080">
    <property type="entry name" value="SDRFAMILY"/>
</dbReference>
<comment type="caution">
    <text evidence="2">The sequence shown here is derived from an EMBL/GenBank/DDBJ whole genome shotgun (WGS) entry which is preliminary data.</text>
</comment>
<dbReference type="Proteomes" id="UP000054387">
    <property type="component" value="Unassembled WGS sequence"/>
</dbReference>
<dbReference type="InterPro" id="IPR036291">
    <property type="entry name" value="NAD(P)-bd_dom_sf"/>
</dbReference>